<proteinExistence type="predicted"/>
<dbReference type="PANTHER" id="PTHR46093">
    <property type="entry name" value="ACYL-COA-BINDING DOMAIN-CONTAINING PROTEIN 5"/>
    <property type="match status" value="1"/>
</dbReference>
<dbReference type="EMBL" id="GIBP01006365">
    <property type="protein sequence ID" value="NDV35334.1"/>
    <property type="molecule type" value="Transcribed_RNA"/>
</dbReference>
<keyword evidence="1" id="KW-0880">Kelch repeat</keyword>
<dbReference type="AlphaFoldDB" id="A0A6B2LEA3"/>
<dbReference type="Gene3D" id="2.120.10.80">
    <property type="entry name" value="Kelch-type beta propeller"/>
    <property type="match status" value="2"/>
</dbReference>
<dbReference type="InterPro" id="IPR015915">
    <property type="entry name" value="Kelch-typ_b-propeller"/>
</dbReference>
<accession>A0A6B2LEA3</accession>
<organism evidence="3">
    <name type="scientific">Arcella intermedia</name>
    <dbReference type="NCBI Taxonomy" id="1963864"/>
    <lineage>
        <taxon>Eukaryota</taxon>
        <taxon>Amoebozoa</taxon>
        <taxon>Tubulinea</taxon>
        <taxon>Elardia</taxon>
        <taxon>Arcellinida</taxon>
        <taxon>Sphaerothecina</taxon>
        <taxon>Arcellidae</taxon>
        <taxon>Arcella</taxon>
    </lineage>
</organism>
<dbReference type="PANTHER" id="PTHR46093:SF18">
    <property type="entry name" value="FIBRONECTIN TYPE-III DOMAIN-CONTAINING PROTEIN"/>
    <property type="match status" value="1"/>
</dbReference>
<sequence>MYIFGGTNGGEKYNNDLHVFNLNGMYCSAVKSLGELPSPRAYHRAAAVGRKVLIFGGQRTLYKHSKKGPIWYNDLHSFDVDTLTWEKIETQGTPPPPCGAGSFTVYNQNQVLFFGGGQWKKYVRFPELIEYYNDVYNLDTVTWTWRKVETKGTPPSPRGGHYAVVVGNSLLVTGGYITLGIKWPTFSDSFLLNLETFEWVKSHSIPQGVGNHQMVIDGNELYLLGGIDFDSNTLISSCKASFREVIVRASENH</sequence>
<evidence type="ECO:0000313" key="3">
    <source>
        <dbReference type="EMBL" id="NDV35334.1"/>
    </source>
</evidence>
<dbReference type="Pfam" id="PF24681">
    <property type="entry name" value="Kelch_KLHDC2_KLHL20_DRC7"/>
    <property type="match status" value="1"/>
</dbReference>
<evidence type="ECO:0000256" key="2">
    <source>
        <dbReference type="ARBA" id="ARBA00022737"/>
    </source>
</evidence>
<reference evidence="3" key="1">
    <citation type="journal article" date="2020" name="J. Eukaryot. Microbiol.">
        <title>De novo Sequencing, Assembly and Annotation of the Transcriptome for the Free-Living Testate Amoeba Arcella intermedia.</title>
        <authorList>
            <person name="Ribeiro G.M."/>
            <person name="Porfirio-Sousa A.L."/>
            <person name="Maurer-Alcala X.X."/>
            <person name="Katz L.A."/>
            <person name="Lahr D.J.G."/>
        </authorList>
    </citation>
    <scope>NUCLEOTIDE SEQUENCE</scope>
</reference>
<evidence type="ECO:0000256" key="1">
    <source>
        <dbReference type="ARBA" id="ARBA00022441"/>
    </source>
</evidence>
<dbReference type="SUPFAM" id="SSF117281">
    <property type="entry name" value="Kelch motif"/>
    <property type="match status" value="1"/>
</dbReference>
<keyword evidence="2" id="KW-0677">Repeat</keyword>
<name>A0A6B2LEA3_9EUKA</name>
<protein>
    <submittedName>
        <fullName evidence="3">Uncharacterized protein</fullName>
    </submittedName>
</protein>